<keyword evidence="2" id="KW-1185">Reference proteome</keyword>
<name>A0A6G0WVC7_APHCR</name>
<sequence length="385" mass="44490">WLQKVTESQCNDNDLKEAYCSKCKVVLQAHYGDLISASTVTRERKAIELKLAIYIATHSAIRSIDHLVDIWRYLEKQLFMDVGDSNKSMQTITNEFLGLVTVERATADALRDITLQFLKELNLKPENIIGLGVNGAKVTQMNLKFQSLNADITKVYEELKQLMMSIARRIIKPSFLRDDEFPNVQSLHDIHRVTNALNNNLSLLPLNAIDFEFAFTELAEKKTVTSRALQVVKERCSSFLFTLCQVLKRLPQNTQVIQKLRCFSPVYVLSQVPPKFNDLLLEQLKDDTDIEEIEAQWNKLLTLKYSETCDGVSIDEKDTSRFWIDIRKQCCKNFEETDLMIQKFTAQLYYNNAEENDQSLALDEILELEIFNDNEYQINMLCESL</sequence>
<reference evidence="1 2" key="1">
    <citation type="submission" date="2019-08" db="EMBL/GenBank/DDBJ databases">
        <title>Whole genome of Aphis craccivora.</title>
        <authorList>
            <person name="Voronova N.V."/>
            <person name="Shulinski R.S."/>
            <person name="Bandarenka Y.V."/>
            <person name="Zhorov D.G."/>
            <person name="Warner D."/>
        </authorList>
    </citation>
    <scope>NUCLEOTIDE SEQUENCE [LARGE SCALE GENOMIC DNA]</scope>
    <source>
        <strain evidence="1">180601</strain>
        <tissue evidence="1">Whole Body</tissue>
    </source>
</reference>
<proteinExistence type="predicted"/>
<evidence type="ECO:0000313" key="2">
    <source>
        <dbReference type="Proteomes" id="UP000478052"/>
    </source>
</evidence>
<organism evidence="1 2">
    <name type="scientific">Aphis craccivora</name>
    <name type="common">Cowpea aphid</name>
    <dbReference type="NCBI Taxonomy" id="307492"/>
    <lineage>
        <taxon>Eukaryota</taxon>
        <taxon>Metazoa</taxon>
        <taxon>Ecdysozoa</taxon>
        <taxon>Arthropoda</taxon>
        <taxon>Hexapoda</taxon>
        <taxon>Insecta</taxon>
        <taxon>Pterygota</taxon>
        <taxon>Neoptera</taxon>
        <taxon>Paraneoptera</taxon>
        <taxon>Hemiptera</taxon>
        <taxon>Sternorrhyncha</taxon>
        <taxon>Aphidomorpha</taxon>
        <taxon>Aphidoidea</taxon>
        <taxon>Aphididae</taxon>
        <taxon>Aphidini</taxon>
        <taxon>Aphis</taxon>
        <taxon>Aphis</taxon>
    </lineage>
</organism>
<feature type="non-terminal residue" evidence="1">
    <location>
        <position position="1"/>
    </location>
</feature>
<comment type="caution">
    <text evidence="1">The sequence shown here is derived from an EMBL/GenBank/DDBJ whole genome shotgun (WGS) entry which is preliminary data.</text>
</comment>
<protein>
    <submittedName>
        <fullName evidence="1">Uncharacterized protein</fullName>
    </submittedName>
</protein>
<gene>
    <name evidence="1" type="ORF">FWK35_00028486</name>
</gene>
<dbReference type="Proteomes" id="UP000478052">
    <property type="component" value="Unassembled WGS sequence"/>
</dbReference>
<dbReference type="OrthoDB" id="10023262at2759"/>
<dbReference type="AlphaFoldDB" id="A0A6G0WVC7"/>
<dbReference type="EMBL" id="VUJU01008388">
    <property type="protein sequence ID" value="KAF0731492.1"/>
    <property type="molecule type" value="Genomic_DNA"/>
</dbReference>
<evidence type="ECO:0000313" key="1">
    <source>
        <dbReference type="EMBL" id="KAF0731492.1"/>
    </source>
</evidence>
<accession>A0A6G0WVC7</accession>